<feature type="compositionally biased region" description="Polar residues" evidence="2">
    <location>
        <begin position="2200"/>
        <end position="2224"/>
    </location>
</feature>
<accession>A0A6I4MID3</accession>
<organism evidence="6 7">
    <name type="scientific">Actinomadura physcomitrii</name>
    <dbReference type="NCBI Taxonomy" id="2650748"/>
    <lineage>
        <taxon>Bacteria</taxon>
        <taxon>Bacillati</taxon>
        <taxon>Actinomycetota</taxon>
        <taxon>Actinomycetes</taxon>
        <taxon>Streptosporangiales</taxon>
        <taxon>Thermomonosporaceae</taxon>
        <taxon>Actinomadura</taxon>
    </lineage>
</organism>
<evidence type="ECO:0000259" key="3">
    <source>
        <dbReference type="Pfam" id="PF13930"/>
    </source>
</evidence>
<feature type="domain" description="DUF6531" evidence="4">
    <location>
        <begin position="711"/>
        <end position="781"/>
    </location>
</feature>
<dbReference type="Pfam" id="PF13385">
    <property type="entry name" value="Laminin_G_3"/>
    <property type="match status" value="1"/>
</dbReference>
<dbReference type="PANTHER" id="PTHR32305:SF15">
    <property type="entry name" value="PROTEIN RHSA-RELATED"/>
    <property type="match status" value="1"/>
</dbReference>
<dbReference type="InterPro" id="IPR031325">
    <property type="entry name" value="RHS_repeat"/>
</dbReference>
<dbReference type="SUPFAM" id="SSF49899">
    <property type="entry name" value="Concanavalin A-like lectins/glucanases"/>
    <property type="match status" value="1"/>
</dbReference>
<dbReference type="InterPro" id="IPR022385">
    <property type="entry name" value="Rhs_assc_core"/>
</dbReference>
<proteinExistence type="predicted"/>
<evidence type="ECO:0000256" key="1">
    <source>
        <dbReference type="ARBA" id="ARBA00022737"/>
    </source>
</evidence>
<dbReference type="Gene3D" id="2.180.10.10">
    <property type="entry name" value="RHS repeat-associated core"/>
    <property type="match status" value="5"/>
</dbReference>
<dbReference type="InterPro" id="IPR050708">
    <property type="entry name" value="T6SS_VgrG/RHS"/>
</dbReference>
<dbReference type="EMBL" id="WBMS02000038">
    <property type="protein sequence ID" value="MWA05463.1"/>
    <property type="molecule type" value="Genomic_DNA"/>
</dbReference>
<dbReference type="Gene3D" id="3.40.570.10">
    <property type="entry name" value="Extracellular Endonuclease, subunit A"/>
    <property type="match status" value="1"/>
</dbReference>
<dbReference type="InterPro" id="IPR045351">
    <property type="entry name" value="DUF6531"/>
</dbReference>
<comment type="caution">
    <text evidence="6">The sequence shown here is derived from an EMBL/GenBank/DDBJ whole genome shotgun (WGS) entry which is preliminary data.</text>
</comment>
<gene>
    <name evidence="6" type="ORF">F8568_034885</name>
</gene>
<dbReference type="NCBIfam" id="TIGR03696">
    <property type="entry name" value="Rhs_assc_core"/>
    <property type="match status" value="1"/>
</dbReference>
<reference evidence="6" key="1">
    <citation type="submission" date="2019-12" db="EMBL/GenBank/DDBJ databases">
        <title>Actinomadura physcomitrii sp. nov., a novel actinomycete isolated from moss [Physcomitrium sphaericum (Ludw) Fuernr].</title>
        <authorList>
            <person name="Zhuang X."/>
        </authorList>
    </citation>
    <scope>NUCLEOTIDE SEQUENCE [LARGE SCALE GENOMIC DNA]</scope>
    <source>
        <strain evidence="6">LD22</strain>
    </source>
</reference>
<feature type="region of interest" description="Disordered" evidence="2">
    <location>
        <begin position="1"/>
        <end position="60"/>
    </location>
</feature>
<dbReference type="Pfam" id="PF13930">
    <property type="entry name" value="Endonuclea_NS_2"/>
    <property type="match status" value="1"/>
</dbReference>
<feature type="compositionally biased region" description="Basic and acidic residues" evidence="2">
    <location>
        <begin position="41"/>
        <end position="51"/>
    </location>
</feature>
<dbReference type="Proteomes" id="UP000462055">
    <property type="component" value="Unassembled WGS sequence"/>
</dbReference>
<dbReference type="InterPro" id="IPR044927">
    <property type="entry name" value="Endonuclea_NS_2"/>
</dbReference>
<dbReference type="InterPro" id="IPR056823">
    <property type="entry name" value="TEN-like_YD-shell"/>
</dbReference>
<evidence type="ECO:0000259" key="4">
    <source>
        <dbReference type="Pfam" id="PF20148"/>
    </source>
</evidence>
<feature type="domain" description="Type VII secretion system protein EssD-like" evidence="3">
    <location>
        <begin position="2802"/>
        <end position="2880"/>
    </location>
</feature>
<keyword evidence="7" id="KW-1185">Reference proteome</keyword>
<dbReference type="RefSeq" id="WP_151597924.1">
    <property type="nucleotide sequence ID" value="NZ_WBMS02000038.1"/>
</dbReference>
<dbReference type="NCBIfam" id="NF033679">
    <property type="entry name" value="DNRLRE_dom"/>
    <property type="match status" value="1"/>
</dbReference>
<name>A0A6I4MID3_9ACTN</name>
<dbReference type="CDD" id="cd00110">
    <property type="entry name" value="LamG"/>
    <property type="match status" value="1"/>
</dbReference>
<protein>
    <submittedName>
        <fullName evidence="6">DNRLRE domain-containing protein</fullName>
    </submittedName>
</protein>
<evidence type="ECO:0000259" key="5">
    <source>
        <dbReference type="Pfam" id="PF25023"/>
    </source>
</evidence>
<evidence type="ECO:0000313" key="7">
    <source>
        <dbReference type="Proteomes" id="UP000462055"/>
    </source>
</evidence>
<dbReference type="Pfam" id="PF25023">
    <property type="entry name" value="TEN_YD-shell"/>
    <property type="match status" value="1"/>
</dbReference>
<keyword evidence="1" id="KW-0677">Repeat</keyword>
<dbReference type="InterPro" id="IPR001791">
    <property type="entry name" value="Laminin_G"/>
</dbReference>
<feature type="domain" description="Teneurin-like YD-shell" evidence="5">
    <location>
        <begin position="2229"/>
        <end position="2550"/>
    </location>
</feature>
<dbReference type="InterPro" id="IPR006530">
    <property type="entry name" value="YD"/>
</dbReference>
<sequence length="2918" mass="316102">MEKPYSPKVVTDTAAKRPEPPKPAQAKVMPQREPVKVTGFDPKRSVEDPSQRTRYGYRYKNPDGTWTARVNTRPVNYQDSDGSWQPIDSSLVREGNGRWRNKADQNRVDLAGRATGRDLAVLEMGTGKRFGFGVDGATATQAQAQGDTITYRDLRPDSDLLLQVLNGASVKEKIVLRTQNAPAEWEFPLRTDGLTPRLAANGSIELVDSKGEVAGRIPHGFMIDSKVNARSGDPARSESVSYSLEKRDGAWALKVSADKTWLADPARVYPVTIDPTAVWNYADTHDTYVQTGYGTSPYAEEELKAGTYDGGSTKAATYLAFTQVDNELAHSKIYDVNLNLYNWWSYSCKAMPVTVHGVTQSWSQSDIAAYPGPKYGSALTSKSFASGYIAEGASSSACPAKWQSIDLGSAGDSLIQGWVNGTKPNYGLTVRSSTTSSYGWKKFGSRESPNGPYLIITYSPYNAAYAFAANPPVIDPPVLNNQAGNVKVKVTNKGNEAWDTSGYKLTYGVFDQSGRQIYHKAAQTTLPQTVSYGETVTVNAKINPLPPGTWTVKFDMVKTTSDGYALFSDWGVPRTAQVQINVPDVPSKLTEMFPKNNFQVGTLRPQLFAAAESVDAWPSANVTYQFTLCAPPWIDWEWCVNSPWQQTPKWTVPADKLQWGKEYYWTVSVSDSGGSTTNGPWYKLRTGVQQPAITSHLASPASENQEFDQQAGNYTTTVTDANVASAGPPLSVTRTYNSLDPRTSNAFGAGWTTRFDMKAVPDGDGTGSVVVTYPDGQEVRFARNADGTFTPPTGRQATFAEVSGGGWKLMDKESTTYLFDSAGKLTKVTDNRGRAQDLVYGTDGNLAKVTVTGGRSLTFSWSDGHVHSVSTEPVDGTPLTWTYDYTGNTLTKVCPPGSTTECTTYDYDTGSHYRSTVLDDNPTSYWRFDEPSGGTMHSAVAENLGTDNGTAYGATPGQAGALSGTSDTALKLSGTQSRVRMPDRYISREGGYLAIEAWFKTTGQGVILSYQNATYGNYANKYTPALYVGADGKLRGQFWNGSSSNVMTSPAAVNNGQWHHAVLSGEGSQQTLYLDGQAVGSLAGTIDHLNEPYVFVGSGYTSSGWAQTPSTAGWFDFTGDIDEVAIYDKPLGLPAVQDHYKARLASQQLTKISEPSGRVHAVNAYDVGTDRLSQHTDDKGGTWKIGPPVFSGKIDDLRRTITLTDPKNGTLTYVYEPLSGNRLLSETDQLGKTTTYGYDVGGQLGKITDPNGNETNLWFDERGNKRYEQRCADSDTCHAEYWNYYLNADDPFDPRNDQMTQHLDGRTVNPYSSPYTTVWEYDNYGQQTSELWPATDDYNLRGIGYKYTDGTEPADGGGTQPAGLLKWRSKADGSTAATYVYTAAGDLAQITDAAGKVTKYSYDALGRMTGQTEITDSEPAGAATNYGYDDHGRLVRTTGPAVKNEVTGVTHTAETRLTYDADGNALTQSVVDLTGGDPERVTTYTYDDHGQVETVTDPEGGHETYGYDDTGARTSLTDERGAEFTFGYTPRGELATRTIKGWTGNPNDPTSATDVVLDSYAYDPGGRMASHTDAMGRTTTYTYYGDDRPAQMIATGAKVNDSTTPRDVVLESRSYDGAGHLTSLVTGGKQRTDYEYDQTGQLTAQTIDPDGEARRTDYELDPDNNVVRTIQSAAGTERQDVTTYAYGPLDLPVEQTIENGDTDQITKITRDQRGLVTQVVDPRGSAEGATPADYTTTMRYDAVGRLVETTQPPVQVERDGTPATTARPVTRYGYDTAGERTQVTDPEGRTVTTGYDKTGNQTLITLPSYNSPAGDTSTPTTHMKYDAAGQLIESTDPRGHTSHLTYDALGNLVKIEDPQLSTENEPGKHLFEYDLLGEQLSSTGPTGARTESTYDDLGHQVTTTEVERYPAPVAYTIKLAYDDAGNLTSRTRPAGDTTTYTLSGTGDVTALTDDLQHTTTFGYDLAGRLTKVTDPRGASTVAEFDPPGNQISARDLDPDGNTLRTYDYGYDLAGNRTTETTPEGHTTHRTYDALNRLTKLTEPVSATKSVDTTFGYDAAGERTRLTDGRNNSTITTYNVFGLPEETIEPRTAAHYDDASRTWTTSYDAAGNPVTEAEPGAVTITRTFDELNRLTKESGSGGAVTTLDRQFTYDLAGRRARVSAPDGDIIFSYNDRGQILTSISPGDKTTQFTYDANGRVQQRTDPAGSTTLTYNGDDQIVTSSDDIGGGTSTRTYDDAGRLTGITTQYGTSTAHRAYGYDDLNRTLSDKLTSATGTVLASTVYGYNRDDQMTEKTTTGTAGAGKNTYTYDDSGRLASWTDPAGKETAYGWDDAGNRTSAGATTYTYDERNRLTSDGTNTYSYSPRGTLKATNGTTLKWDAFDRLVFDGDVKYAYDGLDRIATRLQSGVTTNFLYADDGNDLTAITDGSGNVDTGYERTPDGDILSVDANGQPYRAFSDQHQDLIALYDQGVTELDGSTAYDPFGQVTTTTGATSPTGYQGEYIEPTNGVVNMHARWYTPDTGTFASRDDWTLDPDPAIQANRYTYANADPLDETDPSGHCPVCVIGGALALAGAAAASMATYSWLQSHPIQVPSFSWSWPWSHSGGGTSTYNPPIPSFPPYVPTAPTTGGGGGTPTYPRTHPGYGSGAPTYPAVPRPKPPSLAQIQKSLALKVLHTYAPRPVSKPGVSQLQVDRIRDGQEARVKVQSGINNAGKPDGDDLPGPVLNSRPDDTPSGTDDGNERNECAPVKDYGQFDANGQHGTAYARFCSQKDLKGGSKADPDIYPPGWPVDLPDGRSGNPKIGNAYKYARCHLIARVLGGNGEDADNLVTCLQKPVNSPVMSGYEQQIAAAVKSHQIVDYWITPLYNRGKLIPNKFHLVARGRRQDGTPGISLDRCIVNRKRSAATGKWGVDFPGGVC</sequence>
<feature type="region of interest" description="Disordered" evidence="2">
    <location>
        <begin position="1780"/>
        <end position="1817"/>
    </location>
</feature>
<dbReference type="InterPro" id="IPR044929">
    <property type="entry name" value="DNA/RNA_non-sp_Endonuclease_sf"/>
</dbReference>
<evidence type="ECO:0000256" key="2">
    <source>
        <dbReference type="SAM" id="MobiDB-lite"/>
    </source>
</evidence>
<dbReference type="Pfam" id="PF20148">
    <property type="entry name" value="DUF6531"/>
    <property type="match status" value="1"/>
</dbReference>
<dbReference type="Gene3D" id="2.60.120.200">
    <property type="match status" value="1"/>
</dbReference>
<dbReference type="InterPro" id="IPR013320">
    <property type="entry name" value="ConA-like_dom_sf"/>
</dbReference>
<dbReference type="Pfam" id="PF05593">
    <property type="entry name" value="RHS_repeat"/>
    <property type="match status" value="8"/>
</dbReference>
<dbReference type="NCBIfam" id="TIGR01643">
    <property type="entry name" value="YD_repeat_2x"/>
    <property type="match status" value="8"/>
</dbReference>
<dbReference type="PANTHER" id="PTHR32305">
    <property type="match status" value="1"/>
</dbReference>
<evidence type="ECO:0000313" key="6">
    <source>
        <dbReference type="EMBL" id="MWA05463.1"/>
    </source>
</evidence>
<feature type="region of interest" description="Disordered" evidence="2">
    <location>
        <begin position="2698"/>
        <end position="2753"/>
    </location>
</feature>
<feature type="region of interest" description="Disordered" evidence="2">
    <location>
        <begin position="2200"/>
        <end position="2232"/>
    </location>
</feature>